<dbReference type="Proteomes" id="UP000009227">
    <property type="component" value="Chromosome"/>
</dbReference>
<dbReference type="STRING" id="880724.Metig_1094"/>
<proteinExistence type="predicted"/>
<protein>
    <submittedName>
        <fullName evidence="1">Uncharacterized protein</fullName>
    </submittedName>
</protein>
<dbReference type="AlphaFoldDB" id="F6BDS2"/>
<name>F6BDS2_METIK</name>
<gene>
    <name evidence="1" type="ordered locus">Metig_1094</name>
</gene>
<evidence type="ECO:0000313" key="1">
    <source>
        <dbReference type="EMBL" id="AEF96633.1"/>
    </source>
</evidence>
<keyword evidence="2" id="KW-1185">Reference proteome</keyword>
<dbReference type="KEGG" id="mig:Metig_1094"/>
<dbReference type="HOGENOM" id="CLU_3362563_0_0_2"/>
<sequence>MEHNIIRIKDIIKFMELKPDSKGEVFELIVWIWKS</sequence>
<dbReference type="EMBL" id="CP002737">
    <property type="protein sequence ID" value="AEF96633.1"/>
    <property type="molecule type" value="Genomic_DNA"/>
</dbReference>
<reference evidence="1 2" key="1">
    <citation type="submission" date="2011-05" db="EMBL/GenBank/DDBJ databases">
        <title>Complete sequence of Methanotorris igneus Kol 5.</title>
        <authorList>
            <consortium name="US DOE Joint Genome Institute"/>
            <person name="Lucas S."/>
            <person name="Han J."/>
            <person name="Lapidus A."/>
            <person name="Cheng J.-F."/>
            <person name="Goodwin L."/>
            <person name="Pitluck S."/>
            <person name="Peters L."/>
            <person name="Mikhailova N."/>
            <person name="Chertkov O."/>
            <person name="Han C."/>
            <person name="Tapia R."/>
            <person name="Land M."/>
            <person name="Hauser L."/>
            <person name="Kyrpides N."/>
            <person name="Ivanova N."/>
            <person name="Pagani I."/>
            <person name="Sieprawska-Lupa M."/>
            <person name="Whitman W."/>
            <person name="Woyke T."/>
        </authorList>
    </citation>
    <scope>NUCLEOTIDE SEQUENCE [LARGE SCALE GENOMIC DNA]</scope>
    <source>
        <strain evidence="2">DSM 5666 / JCM 11834 / Kol 5</strain>
    </source>
</reference>
<organism evidence="2">
    <name type="scientific">Methanotorris igneus (strain DSM 5666 / JCM 11834 / Kol 5)</name>
    <dbReference type="NCBI Taxonomy" id="880724"/>
    <lineage>
        <taxon>Archaea</taxon>
        <taxon>Methanobacteriati</taxon>
        <taxon>Methanobacteriota</taxon>
        <taxon>Methanomada group</taxon>
        <taxon>Methanococci</taxon>
        <taxon>Methanococcales</taxon>
        <taxon>Methanocaldococcaceae</taxon>
        <taxon>Methanotorris</taxon>
    </lineage>
</organism>
<evidence type="ECO:0000313" key="2">
    <source>
        <dbReference type="Proteomes" id="UP000009227"/>
    </source>
</evidence>
<accession>F6BDS2</accession>